<gene>
    <name evidence="1" type="ORF">BOLC3T18426H</name>
</gene>
<proteinExistence type="predicted"/>
<name>A0A3P6B7P3_BRAOL</name>
<dbReference type="EMBL" id="LR031872">
    <property type="protein sequence ID" value="VDC95184.1"/>
    <property type="molecule type" value="Genomic_DNA"/>
</dbReference>
<protein>
    <submittedName>
        <fullName evidence="1">Uncharacterized protein</fullName>
    </submittedName>
</protein>
<sequence length="90" mass="10334">MGKNRKNDSDSRFDVAKDECKKDSIVVTLTADAFGVDVEKKNSYGCGKRVMPNQKRISVREEPSRSCHGFMRSNTNDLKNRLINRRTRIL</sequence>
<evidence type="ECO:0000313" key="1">
    <source>
        <dbReference type="EMBL" id="VDC95184.1"/>
    </source>
</evidence>
<accession>A0A3P6B7P3</accession>
<dbReference type="AlphaFoldDB" id="A0A3P6B7P3"/>
<organism evidence="1">
    <name type="scientific">Brassica oleracea</name>
    <name type="common">Wild cabbage</name>
    <dbReference type="NCBI Taxonomy" id="3712"/>
    <lineage>
        <taxon>Eukaryota</taxon>
        <taxon>Viridiplantae</taxon>
        <taxon>Streptophyta</taxon>
        <taxon>Embryophyta</taxon>
        <taxon>Tracheophyta</taxon>
        <taxon>Spermatophyta</taxon>
        <taxon>Magnoliopsida</taxon>
        <taxon>eudicotyledons</taxon>
        <taxon>Gunneridae</taxon>
        <taxon>Pentapetalae</taxon>
        <taxon>rosids</taxon>
        <taxon>malvids</taxon>
        <taxon>Brassicales</taxon>
        <taxon>Brassicaceae</taxon>
        <taxon>Brassiceae</taxon>
        <taxon>Brassica</taxon>
    </lineage>
</organism>
<reference evidence="1" key="1">
    <citation type="submission" date="2018-11" db="EMBL/GenBank/DDBJ databases">
        <authorList>
            <consortium name="Genoscope - CEA"/>
            <person name="William W."/>
        </authorList>
    </citation>
    <scope>NUCLEOTIDE SEQUENCE</scope>
</reference>